<protein>
    <submittedName>
        <fullName evidence="2">Uncharacterized protein</fullName>
    </submittedName>
</protein>
<name>A0A6P2DA96_9BACT</name>
<evidence type="ECO:0000313" key="2">
    <source>
        <dbReference type="EMBL" id="VTR97486.1"/>
    </source>
</evidence>
<dbReference type="EMBL" id="LR593886">
    <property type="protein sequence ID" value="VTR97486.1"/>
    <property type="molecule type" value="Genomic_DNA"/>
</dbReference>
<organism evidence="2 3">
    <name type="scientific">Gemmata massiliana</name>
    <dbReference type="NCBI Taxonomy" id="1210884"/>
    <lineage>
        <taxon>Bacteria</taxon>
        <taxon>Pseudomonadati</taxon>
        <taxon>Planctomycetota</taxon>
        <taxon>Planctomycetia</taxon>
        <taxon>Gemmatales</taxon>
        <taxon>Gemmataceae</taxon>
        <taxon>Gemmata</taxon>
    </lineage>
</organism>
<evidence type="ECO:0000256" key="1">
    <source>
        <dbReference type="SAM" id="Phobius"/>
    </source>
</evidence>
<keyword evidence="1" id="KW-0812">Transmembrane</keyword>
<dbReference type="AlphaFoldDB" id="A0A6P2DA96"/>
<reference evidence="2 3" key="1">
    <citation type="submission" date="2019-05" db="EMBL/GenBank/DDBJ databases">
        <authorList>
            <consortium name="Science for Life Laboratories"/>
        </authorList>
    </citation>
    <scope>NUCLEOTIDE SEQUENCE [LARGE SCALE GENOMIC DNA]</scope>
    <source>
        <strain evidence="2">Soil9</strain>
    </source>
</reference>
<feature type="transmembrane region" description="Helical" evidence="1">
    <location>
        <begin position="7"/>
        <end position="27"/>
    </location>
</feature>
<keyword evidence="3" id="KW-1185">Reference proteome</keyword>
<dbReference type="Proteomes" id="UP000464178">
    <property type="component" value="Chromosome"/>
</dbReference>
<dbReference type="RefSeq" id="WP_162671228.1">
    <property type="nucleotide sequence ID" value="NZ_LR593886.1"/>
</dbReference>
<evidence type="ECO:0000313" key="3">
    <source>
        <dbReference type="Proteomes" id="UP000464178"/>
    </source>
</evidence>
<dbReference type="KEGG" id="gms:SOIL9_06930"/>
<proteinExistence type="predicted"/>
<sequence length="110" mass="11279">MGAQRTIGGAVGLLAAIGAVVGMGLALSAPWQVVAFIAFFGGLVGARIGSRTRPSIGEHKLLLQIGPTLGALGGSRWESFSFTVSQRRATSGGLWSPVVPCLRAWGSSSR</sequence>
<gene>
    <name evidence="2" type="ORF">SOIL9_06930</name>
</gene>
<keyword evidence="1" id="KW-1133">Transmembrane helix</keyword>
<feature type="transmembrane region" description="Helical" evidence="1">
    <location>
        <begin position="33"/>
        <end position="50"/>
    </location>
</feature>
<keyword evidence="1" id="KW-0472">Membrane</keyword>
<accession>A0A6P2DA96</accession>